<dbReference type="AlphaFoldDB" id="B8A1J8"/>
<reference evidence="1" key="2">
    <citation type="submission" date="2012-06" db="EMBL/GenBank/DDBJ databases">
        <authorList>
            <person name="Yu Y."/>
            <person name="Currie J."/>
            <person name="Lomeli R."/>
            <person name="Angelova A."/>
            <person name="Collura K."/>
            <person name="Wissotski M."/>
            <person name="Campos D."/>
            <person name="Kudrna D."/>
            <person name="Golser W."/>
            <person name="Ashely E."/>
            <person name="Descour A."/>
            <person name="Fernandes J."/>
            <person name="Soderlund C."/>
            <person name="Walbot V."/>
        </authorList>
    </citation>
    <scope>NUCLEOTIDE SEQUENCE</scope>
    <source>
        <strain evidence="1">B73</strain>
    </source>
</reference>
<dbReference type="EMBL" id="BT055440">
    <property type="protein sequence ID" value="ACL54047.1"/>
    <property type="molecule type" value="mRNA"/>
</dbReference>
<name>B8A1J8_MAIZE</name>
<protein>
    <submittedName>
        <fullName evidence="1">Uncharacterized protein</fullName>
    </submittedName>
</protein>
<sequence>MAPQSAPWPHAYSSAACSRASPADAFATHQLATSAPPRKSNSYTFVRFG</sequence>
<proteinExistence type="evidence at transcript level"/>
<evidence type="ECO:0000313" key="1">
    <source>
        <dbReference type="EMBL" id="ACL54047.1"/>
    </source>
</evidence>
<reference evidence="1" key="1">
    <citation type="journal article" date="2009" name="PLoS Genet.">
        <title>Sequencing, mapping, and analysis of 27,455 maize full-length cDNAs.</title>
        <authorList>
            <person name="Soderlund C."/>
            <person name="Descour A."/>
            <person name="Kudrna D."/>
            <person name="Bomhoff M."/>
            <person name="Boyd L."/>
            <person name="Currie J."/>
            <person name="Angelova A."/>
            <person name="Collura K."/>
            <person name="Wissotski M."/>
            <person name="Ashley E."/>
            <person name="Morrow D."/>
            <person name="Fernandes J."/>
            <person name="Walbot V."/>
            <person name="Yu Y."/>
        </authorList>
    </citation>
    <scope>NUCLEOTIDE SEQUENCE</scope>
    <source>
        <strain evidence="1">B73</strain>
    </source>
</reference>
<organism evidence="1">
    <name type="scientific">Zea mays</name>
    <name type="common">Maize</name>
    <dbReference type="NCBI Taxonomy" id="4577"/>
    <lineage>
        <taxon>Eukaryota</taxon>
        <taxon>Viridiplantae</taxon>
        <taxon>Streptophyta</taxon>
        <taxon>Embryophyta</taxon>
        <taxon>Tracheophyta</taxon>
        <taxon>Spermatophyta</taxon>
        <taxon>Magnoliopsida</taxon>
        <taxon>Liliopsida</taxon>
        <taxon>Poales</taxon>
        <taxon>Poaceae</taxon>
        <taxon>PACMAD clade</taxon>
        <taxon>Panicoideae</taxon>
        <taxon>Andropogonodae</taxon>
        <taxon>Andropogoneae</taxon>
        <taxon>Tripsacinae</taxon>
        <taxon>Zea</taxon>
    </lineage>
</organism>
<accession>B8A1J8</accession>